<feature type="compositionally biased region" description="Polar residues" evidence="1">
    <location>
        <begin position="38"/>
        <end position="57"/>
    </location>
</feature>
<protein>
    <submittedName>
        <fullName evidence="2">Uncharacterized protein</fullName>
    </submittedName>
</protein>
<evidence type="ECO:0000313" key="2">
    <source>
        <dbReference type="EMBL" id="KAF5944934.1"/>
    </source>
</evidence>
<name>A0A7J7GZK4_CAMSI</name>
<keyword evidence="3" id="KW-1185">Reference proteome</keyword>
<dbReference type="EMBL" id="JACBKZ010000008">
    <property type="protein sequence ID" value="KAF5944934.1"/>
    <property type="molecule type" value="Genomic_DNA"/>
</dbReference>
<organism evidence="2 3">
    <name type="scientific">Camellia sinensis</name>
    <name type="common">Tea plant</name>
    <name type="synonym">Thea sinensis</name>
    <dbReference type="NCBI Taxonomy" id="4442"/>
    <lineage>
        <taxon>Eukaryota</taxon>
        <taxon>Viridiplantae</taxon>
        <taxon>Streptophyta</taxon>
        <taxon>Embryophyta</taxon>
        <taxon>Tracheophyta</taxon>
        <taxon>Spermatophyta</taxon>
        <taxon>Magnoliopsida</taxon>
        <taxon>eudicotyledons</taxon>
        <taxon>Gunneridae</taxon>
        <taxon>Pentapetalae</taxon>
        <taxon>asterids</taxon>
        <taxon>Ericales</taxon>
        <taxon>Theaceae</taxon>
        <taxon>Camellia</taxon>
    </lineage>
</organism>
<sequence>MAVTPHFRKGSYRTMVSDKVETHLESILLRSIEKLSDQSRQGSTTRRLQCGTCHNNS</sequence>
<feature type="region of interest" description="Disordered" evidence="1">
    <location>
        <begin position="36"/>
        <end position="57"/>
    </location>
</feature>
<gene>
    <name evidence="2" type="ORF">HYC85_019011</name>
</gene>
<comment type="caution">
    <text evidence="2">The sequence shown here is derived from an EMBL/GenBank/DDBJ whole genome shotgun (WGS) entry which is preliminary data.</text>
</comment>
<dbReference type="AlphaFoldDB" id="A0A7J7GZK4"/>
<reference evidence="2 3" key="2">
    <citation type="submission" date="2020-07" db="EMBL/GenBank/DDBJ databases">
        <title>Genome assembly of wild tea tree DASZ reveals pedigree and selection history of tea varieties.</title>
        <authorList>
            <person name="Zhang W."/>
        </authorList>
    </citation>
    <scope>NUCLEOTIDE SEQUENCE [LARGE SCALE GENOMIC DNA]</scope>
    <source>
        <strain evidence="3">cv. G240</strain>
        <tissue evidence="2">Leaf</tissue>
    </source>
</reference>
<evidence type="ECO:0000313" key="3">
    <source>
        <dbReference type="Proteomes" id="UP000593564"/>
    </source>
</evidence>
<proteinExistence type="predicted"/>
<evidence type="ECO:0000256" key="1">
    <source>
        <dbReference type="SAM" id="MobiDB-lite"/>
    </source>
</evidence>
<reference evidence="3" key="1">
    <citation type="journal article" date="2020" name="Nat. Commun.">
        <title>Genome assembly of wild tea tree DASZ reveals pedigree and selection history of tea varieties.</title>
        <authorList>
            <person name="Zhang W."/>
            <person name="Zhang Y."/>
            <person name="Qiu H."/>
            <person name="Guo Y."/>
            <person name="Wan H."/>
            <person name="Zhang X."/>
            <person name="Scossa F."/>
            <person name="Alseekh S."/>
            <person name="Zhang Q."/>
            <person name="Wang P."/>
            <person name="Xu L."/>
            <person name="Schmidt M.H."/>
            <person name="Jia X."/>
            <person name="Li D."/>
            <person name="Zhu A."/>
            <person name="Guo F."/>
            <person name="Chen W."/>
            <person name="Ni D."/>
            <person name="Usadel B."/>
            <person name="Fernie A.R."/>
            <person name="Wen W."/>
        </authorList>
    </citation>
    <scope>NUCLEOTIDE SEQUENCE [LARGE SCALE GENOMIC DNA]</scope>
    <source>
        <strain evidence="3">cv. G240</strain>
    </source>
</reference>
<dbReference type="Proteomes" id="UP000593564">
    <property type="component" value="Unassembled WGS sequence"/>
</dbReference>
<accession>A0A7J7GZK4</accession>